<dbReference type="GO" id="GO:0005730">
    <property type="term" value="C:nucleolus"/>
    <property type="evidence" value="ECO:0007669"/>
    <property type="project" value="UniProtKB-SubCell"/>
</dbReference>
<keyword evidence="3 6" id="KW-0175">Coiled coil</keyword>
<feature type="domain" description="Nucleolar complex-associated protein 3 N-terminal" evidence="9">
    <location>
        <begin position="222"/>
        <end position="317"/>
    </location>
</feature>
<dbReference type="GO" id="GO:0006270">
    <property type="term" value="P:DNA replication initiation"/>
    <property type="evidence" value="ECO:0007669"/>
    <property type="project" value="TreeGrafter"/>
</dbReference>
<evidence type="ECO:0000256" key="5">
    <source>
        <dbReference type="PIRNR" id="PIRNR028977"/>
    </source>
</evidence>
<evidence type="ECO:0000256" key="7">
    <source>
        <dbReference type="SAM" id="MobiDB-lite"/>
    </source>
</evidence>
<accession>A0A7R8Z1F1</accession>
<name>A0A7R8Z1F1_HERIL</name>
<feature type="compositionally biased region" description="Acidic residues" evidence="7">
    <location>
        <begin position="161"/>
        <end position="186"/>
    </location>
</feature>
<dbReference type="OrthoDB" id="10263597at2759"/>
<feature type="compositionally biased region" description="Basic residues" evidence="7">
    <location>
        <begin position="13"/>
        <end position="28"/>
    </location>
</feature>
<dbReference type="Proteomes" id="UP000594454">
    <property type="component" value="Chromosome 6"/>
</dbReference>
<gene>
    <name evidence="10" type="ORF">HERILL_LOCUS15735</name>
</gene>
<proteinExistence type="inferred from homology"/>
<dbReference type="EMBL" id="LR899014">
    <property type="protein sequence ID" value="CAD7093454.1"/>
    <property type="molecule type" value="Genomic_DNA"/>
</dbReference>
<dbReference type="InterPro" id="IPR005612">
    <property type="entry name" value="CCAAT-binding_factor"/>
</dbReference>
<dbReference type="PANTHER" id="PTHR14428">
    <property type="entry name" value="NUCLEOLAR COMPLEX PROTEIN 3"/>
    <property type="match status" value="1"/>
</dbReference>
<dbReference type="SUPFAM" id="SSF48371">
    <property type="entry name" value="ARM repeat"/>
    <property type="match status" value="1"/>
</dbReference>
<comment type="similarity">
    <text evidence="2 5">Belongs to the CBF/MAK21 family.</text>
</comment>
<dbReference type="InterPro" id="IPR016024">
    <property type="entry name" value="ARM-type_fold"/>
</dbReference>
<dbReference type="InterPro" id="IPR011501">
    <property type="entry name" value="Noc3_N"/>
</dbReference>
<evidence type="ECO:0000259" key="8">
    <source>
        <dbReference type="Pfam" id="PF03914"/>
    </source>
</evidence>
<organism evidence="10 11">
    <name type="scientific">Hermetia illucens</name>
    <name type="common">Black soldier fly</name>
    <dbReference type="NCBI Taxonomy" id="343691"/>
    <lineage>
        <taxon>Eukaryota</taxon>
        <taxon>Metazoa</taxon>
        <taxon>Ecdysozoa</taxon>
        <taxon>Arthropoda</taxon>
        <taxon>Hexapoda</taxon>
        <taxon>Insecta</taxon>
        <taxon>Pterygota</taxon>
        <taxon>Neoptera</taxon>
        <taxon>Endopterygota</taxon>
        <taxon>Diptera</taxon>
        <taxon>Brachycera</taxon>
        <taxon>Stratiomyomorpha</taxon>
        <taxon>Stratiomyidae</taxon>
        <taxon>Hermetiinae</taxon>
        <taxon>Hermetia</taxon>
    </lineage>
</organism>
<dbReference type="AlphaFoldDB" id="A0A7R8Z1F1"/>
<dbReference type="Pfam" id="PF07540">
    <property type="entry name" value="NOC3p"/>
    <property type="match status" value="1"/>
</dbReference>
<feature type="domain" description="CCAAT-binding factor" evidence="8">
    <location>
        <begin position="561"/>
        <end position="714"/>
    </location>
</feature>
<dbReference type="InParanoid" id="A0A7R8Z1F1"/>
<evidence type="ECO:0000256" key="2">
    <source>
        <dbReference type="ARBA" id="ARBA00007797"/>
    </source>
</evidence>
<evidence type="ECO:0000259" key="9">
    <source>
        <dbReference type="Pfam" id="PF07540"/>
    </source>
</evidence>
<feature type="region of interest" description="Disordered" evidence="7">
    <location>
        <begin position="150"/>
        <end position="186"/>
    </location>
</feature>
<evidence type="ECO:0000256" key="3">
    <source>
        <dbReference type="ARBA" id="ARBA00023054"/>
    </source>
</evidence>
<dbReference type="PANTHER" id="PTHR14428:SF5">
    <property type="entry name" value="NUCLEOLAR COMPLEX PROTEIN 3 HOMOLOG"/>
    <property type="match status" value="1"/>
</dbReference>
<keyword evidence="11" id="KW-1185">Reference proteome</keyword>
<comment type="subcellular location">
    <subcellularLocation>
        <location evidence="1 5">Nucleus</location>
        <location evidence="1 5">Nucleolus</location>
    </subcellularLocation>
</comment>
<reference evidence="10 11" key="1">
    <citation type="submission" date="2020-11" db="EMBL/GenBank/DDBJ databases">
        <authorList>
            <person name="Wallbank WR R."/>
            <person name="Pardo Diaz C."/>
            <person name="Kozak K."/>
            <person name="Martin S."/>
            <person name="Jiggins C."/>
            <person name="Moest M."/>
            <person name="Warren A I."/>
            <person name="Generalovic N T."/>
            <person name="Byers J.R.P. K."/>
            <person name="Montejo-Kovacevich G."/>
            <person name="Yen C E."/>
        </authorList>
    </citation>
    <scope>NUCLEOTIDE SEQUENCE [LARGE SCALE GENOMIC DNA]</scope>
</reference>
<dbReference type="InterPro" id="IPR016903">
    <property type="entry name" value="Nucleolar_cplx-assoc_3"/>
</dbReference>
<dbReference type="OMA" id="HYCPQVR"/>
<evidence type="ECO:0000313" key="11">
    <source>
        <dbReference type="Proteomes" id="UP000594454"/>
    </source>
</evidence>
<feature type="compositionally biased region" description="Basic and acidic residues" evidence="7">
    <location>
        <begin position="150"/>
        <end position="160"/>
    </location>
</feature>
<keyword evidence="4" id="KW-0539">Nucleus</keyword>
<evidence type="ECO:0000256" key="1">
    <source>
        <dbReference type="ARBA" id="ARBA00004604"/>
    </source>
</evidence>
<protein>
    <recommendedName>
        <fullName evidence="5">Nucleolar complex protein 3 homolog</fullName>
        <shortName evidence="5">NOC3 protein homolog</shortName>
    </recommendedName>
</protein>
<dbReference type="Pfam" id="PF03914">
    <property type="entry name" value="CBF"/>
    <property type="match status" value="1"/>
</dbReference>
<evidence type="ECO:0000313" key="10">
    <source>
        <dbReference type="EMBL" id="CAD7093454.1"/>
    </source>
</evidence>
<feature type="coiled-coil region" evidence="6">
    <location>
        <begin position="438"/>
        <end position="493"/>
    </location>
</feature>
<dbReference type="GO" id="GO:0003682">
    <property type="term" value="F:chromatin binding"/>
    <property type="evidence" value="ECO:0007669"/>
    <property type="project" value="TreeGrafter"/>
</dbReference>
<feature type="region of interest" description="Disordered" evidence="7">
    <location>
        <begin position="1"/>
        <end position="112"/>
    </location>
</feature>
<evidence type="ECO:0000256" key="4">
    <source>
        <dbReference type="ARBA" id="ARBA00023242"/>
    </source>
</evidence>
<evidence type="ECO:0000256" key="6">
    <source>
        <dbReference type="SAM" id="Coils"/>
    </source>
</evidence>
<dbReference type="FunCoup" id="A0A7R8Z1F1">
    <property type="interactions" value="1934"/>
</dbReference>
<sequence length="808" mass="92574">MAVKKVKISATKRANHLKGKKKVSKTTKPKSSAENAFKRNLSQALNAKRLKKKDKIKNNQNNLPKEDSEDEELLLESVQDIIDNEDMDLAEIPTKKSRKRKVDEIGESIKSSGLETEYATQQYKEKTSKKMVVDLLPIKAKDGAIITRTTEVDYKPKPSTDEDQASDDEGDEDEQNAEVEDSDEDILQDVAGKADSDDEANAERIISTADLLIRREQEVERQKYRIGIICSGILEKPEDKMKNFSALFDLMEEFNESGGRNLYSIRKLAIISIAEVFKDILPEYRVGQVDTKMTTVRKTTLERITYETALLQQFKKYLQKTEKIVAVISKKGGPKKTPETIKLAETTVGCLCEILVSHPYFNYVQNVAQLLVYLLNSRNKTVREQINKCFRDVFKADKRLDMSLYIIRRINHLIKSKSNHVHLEMITCLLALRIKNVNLDAEKENELKQKKLESHRQRLLNLSKKERKRRKRLAQLNKELDETKAEENKQTKHYKLTEITKMTFTIYFRILKNDPNSKLLSACLEGLAEFAHVINIEFFSDLIEILNNILESEELGYRDQLFCIQTIFIILSGQGEVLNIDPIRFYGHLYKNLFVVHAGKNHDDFLIILRTLNEVLVKRRKNTSQHRMLAFVKRLLTLSLCLLHNGTLASLGITKAIMQLTRNIDILLDTDTSVGSGRYDPELDDPEYCNASCTALYELTLLQRHYHPTVRKIAQHVTHGVPASGDGSLPAEIGKLTPEELFTQFDSSQMAFNPPIPAPNTAEPKQKKGRHVYLDSTLPRFCNEVLRNSKHDDGIIDFRQSFSKVFRS</sequence>
<dbReference type="PIRSF" id="PIRSF028977">
    <property type="entry name" value="Nucleolar_complex_p3"/>
    <property type="match status" value="1"/>
</dbReference>